<gene>
    <name evidence="2" type="primary">paaK</name>
    <name evidence="2" type="ORF">H0A61_00264</name>
</gene>
<dbReference type="SUPFAM" id="SSF56801">
    <property type="entry name" value="Acetyl-CoA synthetase-like"/>
    <property type="match status" value="1"/>
</dbReference>
<dbReference type="InterPro" id="IPR053158">
    <property type="entry name" value="CapK_Type1_Caps_Biosynth"/>
</dbReference>
<dbReference type="PANTHER" id="PTHR36932">
    <property type="entry name" value="CAPSULAR POLYSACCHARIDE BIOSYNTHESIS PROTEIN"/>
    <property type="match status" value="1"/>
</dbReference>
<keyword evidence="2" id="KW-0436">Ligase</keyword>
<keyword evidence="3" id="KW-1185">Reference proteome</keyword>
<evidence type="ECO:0000313" key="2">
    <source>
        <dbReference type="EMBL" id="QSQ07945.1"/>
    </source>
</evidence>
<dbReference type="RefSeq" id="WP_206708188.1">
    <property type="nucleotide sequence ID" value="NZ_CP059066.1"/>
</dbReference>
<dbReference type="Gene3D" id="3.40.50.12780">
    <property type="entry name" value="N-terminal domain of ligase-like"/>
    <property type="match status" value="1"/>
</dbReference>
<dbReference type="PANTHER" id="PTHR36932:SF1">
    <property type="entry name" value="CAPSULAR POLYSACCHARIDE BIOSYNTHESIS PROTEIN"/>
    <property type="match status" value="1"/>
</dbReference>
<reference evidence="2" key="1">
    <citation type="submission" date="2020-07" db="EMBL/GenBank/DDBJ databases">
        <title>Koleobacter methoxysyntrophicus gen. nov., sp. nov., a novel anaerobic bacterium isolated from deep subsurface oil field and proposal of Koleobacterales ord. nov. in the phylum Firmicutes.</title>
        <authorList>
            <person name="Sakamoto S."/>
            <person name="Tamaki H."/>
        </authorList>
    </citation>
    <scope>NUCLEOTIDE SEQUENCE</scope>
    <source>
        <strain evidence="2">NRmbB1</strain>
    </source>
</reference>
<dbReference type="InterPro" id="IPR042099">
    <property type="entry name" value="ANL_N_sf"/>
</dbReference>
<organism evidence="2 3">
    <name type="scientific">Koleobacter methoxysyntrophicus</name>
    <dbReference type="NCBI Taxonomy" id="2751313"/>
    <lineage>
        <taxon>Bacteria</taxon>
        <taxon>Bacillati</taxon>
        <taxon>Bacillota</taxon>
        <taxon>Clostridia</taxon>
        <taxon>Koleobacterales</taxon>
        <taxon>Koleobacteraceae</taxon>
        <taxon>Koleobacter</taxon>
    </lineage>
</organism>
<dbReference type="AlphaFoldDB" id="A0A8A0RI50"/>
<dbReference type="EC" id="6.2.1.30" evidence="2"/>
<dbReference type="Proteomes" id="UP000662904">
    <property type="component" value="Chromosome"/>
</dbReference>
<feature type="domain" description="AMP-dependent synthetase/ligase" evidence="1">
    <location>
        <begin position="124"/>
        <end position="284"/>
    </location>
</feature>
<dbReference type="InterPro" id="IPR000873">
    <property type="entry name" value="AMP-dep_synth/lig_dom"/>
</dbReference>
<protein>
    <submittedName>
        <fullName evidence="2">Phenylacetate-coenzyme A ligase</fullName>
        <ecNumber evidence="2">6.2.1.30</ecNumber>
    </submittedName>
</protein>
<dbReference type="GO" id="GO:0047475">
    <property type="term" value="F:phenylacetate-CoA ligase activity"/>
    <property type="evidence" value="ECO:0007669"/>
    <property type="project" value="UniProtKB-EC"/>
</dbReference>
<proteinExistence type="predicted"/>
<name>A0A8A0RI50_9FIRM</name>
<accession>A0A8A0RI50</accession>
<dbReference type="KEGG" id="kme:H0A61_00264"/>
<dbReference type="Pfam" id="PF00501">
    <property type="entry name" value="AMP-binding"/>
    <property type="match status" value="1"/>
</dbReference>
<dbReference type="EMBL" id="CP059066">
    <property type="protein sequence ID" value="QSQ07945.1"/>
    <property type="molecule type" value="Genomic_DNA"/>
</dbReference>
<sequence>MSQKQYANFFVRAMDLTGLLYNGILLWSHNSWPRDKVLRYSEARFRKVLMYAYSKCPFYREYYRSHGICEKDLPYLKPKDLPLIDKDLVRSNFYGIAAVPLEPHDIEEALRGGELLIRIGRWILIHSSGSTGKPANFLYSGSAITAIEANFIRISIGGYNTISFKDFPIRTLYVASVGSGYASTSIALNGIRKYRSRSLILNIQEPWECWPEKIRSFKPNYIAGYPSCIRLIAELQEKGKIHIRPKKIITGGEPLTLETAAFFRRVFGADVIDYYACTESLCLGAGANWYKGIYLFDDLNYFEVDNYGRLIITPLYNSAFPLIRYRLNDVVLGFTREERGPLPYTHIDKILGRSEETMWFKNPKGNWDFLHPLFIDDLDAPGVKQYQFVQESETSFTLRVVPEPGACREVLKEEAEVQVRSFLSKKNLENVRFSIEYVNSLKPDRITGKIKLVEKLGKGGPDDCNGY</sequence>
<evidence type="ECO:0000313" key="3">
    <source>
        <dbReference type="Proteomes" id="UP000662904"/>
    </source>
</evidence>
<evidence type="ECO:0000259" key="1">
    <source>
        <dbReference type="Pfam" id="PF00501"/>
    </source>
</evidence>